<feature type="domain" description="DNA methylase adenine-specific" evidence="6">
    <location>
        <begin position="282"/>
        <end position="461"/>
    </location>
</feature>
<dbReference type="PANTHER" id="PTHR33841">
    <property type="entry name" value="DNA METHYLTRANSFERASE YEEA-RELATED"/>
    <property type="match status" value="1"/>
</dbReference>
<keyword evidence="9" id="KW-1185">Reference proteome</keyword>
<dbReference type="Pfam" id="PF22240">
    <property type="entry name" value="ISP_coupler"/>
    <property type="match status" value="1"/>
</dbReference>
<reference evidence="8 9" key="1">
    <citation type="submission" date="2016-10" db="EMBL/GenBank/DDBJ databases">
        <title>Description of Gloeomargarita lithophora gen. nov., sp. nov., a thylakoid-bearing basal-branching cyanobacterium with intracellular carbonates, and proposal for Gloeomargaritales ord. nov.</title>
        <authorList>
            <person name="Moreira D."/>
            <person name="Tavera R."/>
            <person name="Benzerara K."/>
            <person name="Skouri-Panet F."/>
            <person name="Couradeau E."/>
            <person name="Gerard E."/>
            <person name="Loussert C."/>
            <person name="Novelo E."/>
            <person name="Zivanovic Y."/>
            <person name="Lopez-Garcia P."/>
        </authorList>
    </citation>
    <scope>NUCLEOTIDE SEQUENCE [LARGE SCALE GENOMIC DNA]</scope>
    <source>
        <strain evidence="8 9">D10</strain>
    </source>
</reference>
<name>A0A1J0ACC0_9CYAN</name>
<dbReference type="PANTHER" id="PTHR33841:SF1">
    <property type="entry name" value="DNA METHYLTRANSFERASE A"/>
    <property type="match status" value="1"/>
</dbReference>
<dbReference type="Pfam" id="PF02384">
    <property type="entry name" value="N6_Mtase"/>
    <property type="match status" value="1"/>
</dbReference>
<dbReference type="EC" id="2.1.1.72" evidence="1"/>
<accession>A0A1J0ACC0</accession>
<evidence type="ECO:0000259" key="7">
    <source>
        <dbReference type="Pfam" id="PF22240"/>
    </source>
</evidence>
<evidence type="ECO:0000259" key="6">
    <source>
        <dbReference type="Pfam" id="PF02384"/>
    </source>
</evidence>
<dbReference type="GO" id="GO:0009007">
    <property type="term" value="F:site-specific DNA-methyltransferase (adenine-specific) activity"/>
    <property type="evidence" value="ECO:0007669"/>
    <property type="project" value="UniProtKB-EC"/>
</dbReference>
<evidence type="ECO:0000256" key="1">
    <source>
        <dbReference type="ARBA" id="ARBA00011900"/>
    </source>
</evidence>
<evidence type="ECO:0000256" key="5">
    <source>
        <dbReference type="ARBA" id="ARBA00047942"/>
    </source>
</evidence>
<evidence type="ECO:0000313" key="8">
    <source>
        <dbReference type="EMBL" id="APB33568.1"/>
    </source>
</evidence>
<dbReference type="STRING" id="1188229.GlitD10_1248"/>
<dbReference type="KEGG" id="glt:GlitD10_1248"/>
<proteinExistence type="predicted"/>
<sequence>MSRLLVTQYQAEVEKVIRYGGSKKETSIRNAFERLLNDYCQPRNYLLIPELDYKTRFNTTVFPDGTIKDAIRLEHGWWESKDEYDRLDEEIEKKFEQGYPDENILFEDSQTAVLIQHRQEVARVSMQDAGALDNLLNFFVDYERPEVRDFRAAIFKFKADIPHILVTLRDLLTQQEASNSQFQERRHRFLAMCRQSINPEIAITDVHEMLIQHILTEDIFTNIFHESQFHRENNIAGELAEIINTFFTGATRKNTLKSIEHYYAVIRRKSENIANHHEKQKFLKAVYENFYKAYNPNAADRLGIVYTPNEIVRFMIESADYLVHEHFGRLLSDPGVEILDPCTGTGTYVTELIEYISAHKLEHKYKYEIHCNELAILPYYIANLNIEFTYQQKMGKYEEFKSICLVDSLDHCSAKGHQFDLFAMTVQNTARIQQQNEKTISVIIGNPPYNAHQENFNQRNANRPYQMIDKAIKETYIKEGTAQNQIVVYDMYTRFLRWASDRLGQNGLIAFIINRSFIDAKTFDGFRKCIESEFDYAYIVDTQSDVRNNPKISGTKNNVFGIQTGIAVIFLVRKRKEKK</sequence>
<dbReference type="GO" id="GO:0003677">
    <property type="term" value="F:DNA binding"/>
    <property type="evidence" value="ECO:0007669"/>
    <property type="project" value="InterPro"/>
</dbReference>
<evidence type="ECO:0000256" key="2">
    <source>
        <dbReference type="ARBA" id="ARBA00022603"/>
    </source>
</evidence>
<dbReference type="GO" id="GO:0008170">
    <property type="term" value="F:N-methyltransferase activity"/>
    <property type="evidence" value="ECO:0007669"/>
    <property type="project" value="InterPro"/>
</dbReference>
<dbReference type="InterPro" id="IPR002052">
    <property type="entry name" value="DNA_methylase_N6_adenine_CS"/>
</dbReference>
<comment type="catalytic activity">
    <reaction evidence="5">
        <text>a 2'-deoxyadenosine in DNA + S-adenosyl-L-methionine = an N(6)-methyl-2'-deoxyadenosine in DNA + S-adenosyl-L-homocysteine + H(+)</text>
        <dbReference type="Rhea" id="RHEA:15197"/>
        <dbReference type="Rhea" id="RHEA-COMP:12418"/>
        <dbReference type="Rhea" id="RHEA-COMP:12419"/>
        <dbReference type="ChEBI" id="CHEBI:15378"/>
        <dbReference type="ChEBI" id="CHEBI:57856"/>
        <dbReference type="ChEBI" id="CHEBI:59789"/>
        <dbReference type="ChEBI" id="CHEBI:90615"/>
        <dbReference type="ChEBI" id="CHEBI:90616"/>
        <dbReference type="EC" id="2.1.1.72"/>
    </reaction>
</comment>
<dbReference type="RefSeq" id="WP_084111517.1">
    <property type="nucleotide sequence ID" value="NZ_CP017675.1"/>
</dbReference>
<dbReference type="EMBL" id="CP017675">
    <property type="protein sequence ID" value="APB33568.1"/>
    <property type="molecule type" value="Genomic_DNA"/>
</dbReference>
<keyword evidence="2 8" id="KW-0489">Methyltransferase</keyword>
<dbReference type="InterPro" id="IPR029063">
    <property type="entry name" value="SAM-dependent_MTases_sf"/>
</dbReference>
<gene>
    <name evidence="8" type="ORF">GlitD10_1248</name>
</gene>
<evidence type="ECO:0000313" key="9">
    <source>
        <dbReference type="Proteomes" id="UP000180235"/>
    </source>
</evidence>
<keyword evidence="3 8" id="KW-0808">Transferase</keyword>
<dbReference type="InterPro" id="IPR053980">
    <property type="entry name" value="ISP_coupler"/>
</dbReference>
<evidence type="ECO:0000256" key="3">
    <source>
        <dbReference type="ARBA" id="ARBA00022679"/>
    </source>
</evidence>
<dbReference type="GO" id="GO:0009307">
    <property type="term" value="P:DNA restriction-modification system"/>
    <property type="evidence" value="ECO:0007669"/>
    <property type="project" value="UniProtKB-KW"/>
</dbReference>
<keyword evidence="4" id="KW-0680">Restriction system</keyword>
<protein>
    <recommendedName>
        <fullName evidence="1">site-specific DNA-methyltransferase (adenine-specific)</fullName>
        <ecNumber evidence="1">2.1.1.72</ecNumber>
    </recommendedName>
</protein>
<dbReference type="SUPFAM" id="SSF53335">
    <property type="entry name" value="S-adenosyl-L-methionine-dependent methyltransferases"/>
    <property type="match status" value="1"/>
</dbReference>
<dbReference type="PROSITE" id="PS00092">
    <property type="entry name" value="N6_MTASE"/>
    <property type="match status" value="1"/>
</dbReference>
<dbReference type="OrthoDB" id="9758243at2"/>
<feature type="domain" description="Type ISP restriction-modification enzyme coupler" evidence="7">
    <location>
        <begin position="159"/>
        <end position="276"/>
    </location>
</feature>
<dbReference type="AlphaFoldDB" id="A0A1J0ACC0"/>
<organism evidence="8 9">
    <name type="scientific">Gloeomargarita lithophora Alchichica-D10</name>
    <dbReference type="NCBI Taxonomy" id="1188229"/>
    <lineage>
        <taxon>Bacteria</taxon>
        <taxon>Bacillati</taxon>
        <taxon>Cyanobacteriota</taxon>
        <taxon>Cyanophyceae</taxon>
        <taxon>Gloeomargaritales</taxon>
        <taxon>Gloeomargaritaceae</taxon>
        <taxon>Gloeomargarita</taxon>
    </lineage>
</organism>
<dbReference type="Gene3D" id="3.40.50.150">
    <property type="entry name" value="Vaccinia Virus protein VP39"/>
    <property type="match status" value="1"/>
</dbReference>
<dbReference type="PRINTS" id="PR00507">
    <property type="entry name" value="N12N6MTFRASE"/>
</dbReference>
<dbReference type="Proteomes" id="UP000180235">
    <property type="component" value="Chromosome"/>
</dbReference>
<dbReference type="InterPro" id="IPR050953">
    <property type="entry name" value="N4_N6_ade-DNA_methylase"/>
</dbReference>
<dbReference type="GO" id="GO:0032259">
    <property type="term" value="P:methylation"/>
    <property type="evidence" value="ECO:0007669"/>
    <property type="project" value="UniProtKB-KW"/>
</dbReference>
<dbReference type="REBASE" id="166402">
    <property type="entry name" value="GliD10ORF1248P"/>
</dbReference>
<dbReference type="InterPro" id="IPR003356">
    <property type="entry name" value="DNA_methylase_A-5"/>
</dbReference>
<evidence type="ECO:0000256" key="4">
    <source>
        <dbReference type="ARBA" id="ARBA00022747"/>
    </source>
</evidence>